<gene>
    <name evidence="1" type="ORF">PGIGA_G00233380</name>
</gene>
<dbReference type="Proteomes" id="UP000829447">
    <property type="component" value="Linkage Group LG7"/>
</dbReference>
<comment type="caution">
    <text evidence="1">The sequence shown here is derived from an EMBL/GenBank/DDBJ whole genome shotgun (WGS) entry which is preliminary data.</text>
</comment>
<organism evidence="1 2">
    <name type="scientific">Pangasianodon gigas</name>
    <name type="common">Mekong giant catfish</name>
    <name type="synonym">Pangasius gigas</name>
    <dbReference type="NCBI Taxonomy" id="30993"/>
    <lineage>
        <taxon>Eukaryota</taxon>
        <taxon>Metazoa</taxon>
        <taxon>Chordata</taxon>
        <taxon>Craniata</taxon>
        <taxon>Vertebrata</taxon>
        <taxon>Euteleostomi</taxon>
        <taxon>Actinopterygii</taxon>
        <taxon>Neopterygii</taxon>
        <taxon>Teleostei</taxon>
        <taxon>Ostariophysi</taxon>
        <taxon>Siluriformes</taxon>
        <taxon>Pangasiidae</taxon>
        <taxon>Pangasianodon</taxon>
    </lineage>
</organism>
<evidence type="ECO:0000313" key="1">
    <source>
        <dbReference type="EMBL" id="MCI4379871.1"/>
    </source>
</evidence>
<proteinExistence type="predicted"/>
<keyword evidence="2" id="KW-1185">Reference proteome</keyword>
<accession>A0ACC5WLJ5</accession>
<reference evidence="1 2" key="1">
    <citation type="journal article" date="2022" name="bioRxiv">
        <title>An ancient truncated duplication of the anti-Mullerian hormone receptor type 2 gene is a potential conserved master sex determinant in the Pangasiidae catfish family.</title>
        <authorList>
            <person name="Wen M."/>
            <person name="Pan Q."/>
            <person name="Jouanno E."/>
            <person name="Montfort J."/>
            <person name="Zahm M."/>
            <person name="Cabau C."/>
            <person name="Klopp C."/>
            <person name="Iampietro C."/>
            <person name="Roques C."/>
            <person name="Bouchez O."/>
            <person name="Castinel A."/>
            <person name="Donnadieu C."/>
            <person name="Parrinello H."/>
            <person name="Poncet C."/>
            <person name="Belmonte E."/>
            <person name="Gautier V."/>
            <person name="Avarre J.-C."/>
            <person name="Dugue R."/>
            <person name="Gustiano R."/>
            <person name="Ha T.T.T."/>
            <person name="Campet M."/>
            <person name="Sriphairoj K."/>
            <person name="Ribolli J."/>
            <person name="de Almeida F.L."/>
            <person name="Desvignes T."/>
            <person name="Postlethwait J.H."/>
            <person name="Bucao C.F."/>
            <person name="Robinson-Rechavi M."/>
            <person name="Bobe J."/>
            <person name="Herpin A."/>
            <person name="Guiguen Y."/>
        </authorList>
    </citation>
    <scope>NUCLEOTIDE SEQUENCE [LARGE SCALE GENOMIC DNA]</scope>
    <source>
        <strain evidence="1">YG-Dec2019</strain>
    </source>
</reference>
<sequence length="124" mass="13089">MKKKDEKDILWFLTKKKPSLPVADNDSSQCEKKERMWESQAASSGKEQCSSHPFSPAAKLGGAGSDEDSQCVSEGDHDASSSEPEAESPSSSSGPVGPNDISQCRAASSVQPSKNYSAPLGPDD</sequence>
<evidence type="ECO:0000313" key="2">
    <source>
        <dbReference type="Proteomes" id="UP000829447"/>
    </source>
</evidence>
<dbReference type="EMBL" id="CM040460">
    <property type="protein sequence ID" value="MCI4379871.1"/>
    <property type="molecule type" value="Genomic_DNA"/>
</dbReference>
<protein>
    <submittedName>
        <fullName evidence="1">Uncharacterized protein</fullName>
    </submittedName>
</protein>
<name>A0ACC5WLJ5_PANGG</name>